<dbReference type="AlphaFoldDB" id="V4HIJ1"/>
<dbReference type="PATRIC" id="fig|1353533.3.peg.5153"/>
<dbReference type="Proteomes" id="UP000017820">
    <property type="component" value="Unassembled WGS sequence"/>
</dbReference>
<keyword evidence="1" id="KW-0732">Signal</keyword>
<comment type="caution">
    <text evidence="2">The sequence shown here is derived from an EMBL/GenBank/DDBJ whole genome shotgun (WGS) entry which is preliminary data.</text>
</comment>
<organism evidence="2 3">
    <name type="scientific">Pseudoalteromonas luteoviolacea (strain 2ta16)</name>
    <dbReference type="NCBI Taxonomy" id="1353533"/>
    <lineage>
        <taxon>Bacteria</taxon>
        <taxon>Pseudomonadati</taxon>
        <taxon>Pseudomonadota</taxon>
        <taxon>Gammaproteobacteria</taxon>
        <taxon>Alteromonadales</taxon>
        <taxon>Pseudoalteromonadaceae</taxon>
        <taxon>Pseudoalteromonas</taxon>
    </lineage>
</organism>
<dbReference type="RefSeq" id="WP_023401977.1">
    <property type="nucleotide sequence ID" value="NZ_AUSV01000134.1"/>
</dbReference>
<proteinExistence type="predicted"/>
<evidence type="ECO:0000313" key="2">
    <source>
        <dbReference type="EMBL" id="ESP90620.1"/>
    </source>
</evidence>
<feature type="signal peptide" evidence="1">
    <location>
        <begin position="1"/>
        <end position="26"/>
    </location>
</feature>
<evidence type="ECO:0000256" key="1">
    <source>
        <dbReference type="SAM" id="SignalP"/>
    </source>
</evidence>
<reference evidence="2 3" key="1">
    <citation type="submission" date="2013-07" db="EMBL/GenBank/DDBJ databases">
        <title>Draft genome sequence of Pseudoalteromonas luteoviolacea 2ta16.</title>
        <authorList>
            <person name="Allen E.E."/>
            <person name="Azam F."/>
            <person name="Podell S."/>
        </authorList>
    </citation>
    <scope>NUCLEOTIDE SEQUENCE [LARGE SCALE GENOMIC DNA]</scope>
    <source>
        <strain evidence="2 3">2ta16</strain>
    </source>
</reference>
<dbReference type="GeneID" id="29919495"/>
<name>V4HIJ1_PSEL2</name>
<accession>V4HIJ1</accession>
<dbReference type="EMBL" id="AUSV01000134">
    <property type="protein sequence ID" value="ESP90620.1"/>
    <property type="molecule type" value="Genomic_DNA"/>
</dbReference>
<protein>
    <submittedName>
        <fullName evidence="2">Uncharacterized protein</fullName>
    </submittedName>
</protein>
<gene>
    <name evidence="2" type="ORF">PL2TA16_01724</name>
</gene>
<sequence length="85" mass="9448">MRSKLTLALTTALATASLFTSLATTAYSEVRYSNAYTYVSQSEARRLFINDFKSQYPGVRITYTRCEYPIGAGMPVFICNGTGRL</sequence>
<evidence type="ECO:0000313" key="3">
    <source>
        <dbReference type="Proteomes" id="UP000017820"/>
    </source>
</evidence>
<feature type="chain" id="PRO_5004718565" evidence="1">
    <location>
        <begin position="27"/>
        <end position="85"/>
    </location>
</feature>